<evidence type="ECO:0000313" key="9">
    <source>
        <dbReference type="EMBL" id="QUR66855.1"/>
    </source>
</evidence>
<dbReference type="Pfam" id="PF07681">
    <property type="entry name" value="DoxX"/>
    <property type="match status" value="1"/>
</dbReference>
<dbReference type="KEGG" id="mspg:F6B93_06905"/>
<protein>
    <submittedName>
        <fullName evidence="9">DoxX family membrane protein</fullName>
    </submittedName>
</protein>
<comment type="similarity">
    <text evidence="2">Belongs to the DoxX family.</text>
</comment>
<keyword evidence="5 8" id="KW-1133">Transmembrane helix</keyword>
<feature type="compositionally biased region" description="Polar residues" evidence="7">
    <location>
        <begin position="41"/>
        <end position="59"/>
    </location>
</feature>
<dbReference type="AlphaFoldDB" id="A0A975JW98"/>
<evidence type="ECO:0000256" key="4">
    <source>
        <dbReference type="ARBA" id="ARBA00022692"/>
    </source>
</evidence>
<keyword evidence="6 8" id="KW-0472">Membrane</keyword>
<organism evidence="9 10">
    <name type="scientific">Mycobacterium spongiae</name>
    <dbReference type="NCBI Taxonomy" id="886343"/>
    <lineage>
        <taxon>Bacteria</taxon>
        <taxon>Bacillati</taxon>
        <taxon>Actinomycetota</taxon>
        <taxon>Actinomycetes</taxon>
        <taxon>Mycobacteriales</taxon>
        <taxon>Mycobacteriaceae</taxon>
        <taxon>Mycobacterium</taxon>
    </lineage>
</organism>
<feature type="transmembrane region" description="Helical" evidence="8">
    <location>
        <begin position="244"/>
        <end position="269"/>
    </location>
</feature>
<evidence type="ECO:0000256" key="6">
    <source>
        <dbReference type="ARBA" id="ARBA00023136"/>
    </source>
</evidence>
<dbReference type="GO" id="GO:0005886">
    <property type="term" value="C:plasma membrane"/>
    <property type="evidence" value="ECO:0007669"/>
    <property type="project" value="UniProtKB-SubCell"/>
</dbReference>
<keyword evidence="10" id="KW-1185">Reference proteome</keyword>
<proteinExistence type="inferred from homology"/>
<feature type="transmembrane region" description="Helical" evidence="8">
    <location>
        <begin position="275"/>
        <end position="296"/>
    </location>
</feature>
<dbReference type="InterPro" id="IPR032808">
    <property type="entry name" value="DoxX"/>
</dbReference>
<evidence type="ECO:0000256" key="3">
    <source>
        <dbReference type="ARBA" id="ARBA00022475"/>
    </source>
</evidence>
<feature type="compositionally biased region" description="Basic and acidic residues" evidence="7">
    <location>
        <begin position="60"/>
        <end position="69"/>
    </location>
</feature>
<evidence type="ECO:0000256" key="2">
    <source>
        <dbReference type="ARBA" id="ARBA00006679"/>
    </source>
</evidence>
<comment type="subcellular location">
    <subcellularLocation>
        <location evidence="1">Cell membrane</location>
        <topology evidence="1">Multi-pass membrane protein</topology>
    </subcellularLocation>
</comment>
<dbReference type="EMBL" id="CP046600">
    <property type="protein sequence ID" value="QUR66855.1"/>
    <property type="molecule type" value="Genomic_DNA"/>
</dbReference>
<dbReference type="PANTHER" id="PTHR33452:SF1">
    <property type="entry name" value="INNER MEMBRANE PROTEIN YPHA-RELATED"/>
    <property type="match status" value="1"/>
</dbReference>
<dbReference type="Proteomes" id="UP000682202">
    <property type="component" value="Chromosome"/>
</dbReference>
<feature type="compositionally biased region" description="Low complexity" evidence="7">
    <location>
        <begin position="16"/>
        <end position="25"/>
    </location>
</feature>
<evidence type="ECO:0000256" key="5">
    <source>
        <dbReference type="ARBA" id="ARBA00022989"/>
    </source>
</evidence>
<dbReference type="PANTHER" id="PTHR33452">
    <property type="entry name" value="OXIDOREDUCTASE CATD-RELATED"/>
    <property type="match status" value="1"/>
</dbReference>
<feature type="transmembrane region" description="Helical" evidence="8">
    <location>
        <begin position="216"/>
        <end position="237"/>
    </location>
</feature>
<name>A0A975JW98_9MYCO</name>
<sequence>MIDRLRTPQAPPPHARPAGRPTRAGSGRGSTADLPGESAAQIPNSDANALTLAGVTSQTHDSHWRRPDDSSQPAPGRPVSASLVDPEDDLPPATYSGDFGSGTTTVIPPYDTGTQGLTNSGYNLMESPDALPYVQPEPARQLAVGPTEVDMDEDSERVRAARRRGTQNLGLLILRAGLGAVLVAHGLQKLFGWWSGQGLTGFKNSLSDVGYQHADILAYVSAGGEIVAGVLLVLGLFTPLAAAGALAFLINGLLATLSAQQSQAFSYFLPDGHEYQITLVVMAIAIILTGPGRYGLDAGRGWSHRPFIGSFVALLSGIAVGVGVWVLLNGVNPLA</sequence>
<evidence type="ECO:0000256" key="1">
    <source>
        <dbReference type="ARBA" id="ARBA00004651"/>
    </source>
</evidence>
<feature type="transmembrane region" description="Helical" evidence="8">
    <location>
        <begin position="169"/>
        <end position="187"/>
    </location>
</feature>
<accession>A0A975JW98</accession>
<gene>
    <name evidence="9" type="ORF">F6B93_06905</name>
</gene>
<keyword evidence="3" id="KW-1003">Cell membrane</keyword>
<evidence type="ECO:0000256" key="8">
    <source>
        <dbReference type="SAM" id="Phobius"/>
    </source>
</evidence>
<feature type="region of interest" description="Disordered" evidence="7">
    <location>
        <begin position="1"/>
        <end position="110"/>
    </location>
</feature>
<evidence type="ECO:0000313" key="10">
    <source>
        <dbReference type="Proteomes" id="UP000682202"/>
    </source>
</evidence>
<feature type="compositionally biased region" description="Polar residues" evidence="7">
    <location>
        <begin position="101"/>
        <end position="110"/>
    </location>
</feature>
<dbReference type="InterPro" id="IPR051907">
    <property type="entry name" value="DoxX-like_oxidoreductase"/>
</dbReference>
<keyword evidence="4 8" id="KW-0812">Transmembrane</keyword>
<reference evidence="9" key="1">
    <citation type="submission" date="2019-12" db="EMBL/GenBank/DDBJ databases">
        <title>Mycobacterium spongiae sp. nov.</title>
        <authorList>
            <person name="Stinear T."/>
        </authorList>
    </citation>
    <scope>NUCLEOTIDE SEQUENCE</scope>
    <source>
        <strain evidence="9">FSD4b-SM</strain>
    </source>
</reference>
<feature type="transmembrane region" description="Helical" evidence="8">
    <location>
        <begin position="308"/>
        <end position="328"/>
    </location>
</feature>
<evidence type="ECO:0000256" key="7">
    <source>
        <dbReference type="SAM" id="MobiDB-lite"/>
    </source>
</evidence>